<keyword evidence="7" id="KW-1185">Reference proteome</keyword>
<dbReference type="InterPro" id="IPR029063">
    <property type="entry name" value="SAM-dependent_MTases_sf"/>
</dbReference>
<reference evidence="6 7" key="1">
    <citation type="submission" date="2024-03" db="EMBL/GenBank/DDBJ databases">
        <title>Novel species of the genus Variovorax.</title>
        <authorList>
            <person name="Liu Q."/>
            <person name="Xin Y.-H."/>
        </authorList>
    </citation>
    <scope>NUCLEOTIDE SEQUENCE [LARGE SCALE GENOMIC DNA]</scope>
    <source>
        <strain evidence="6 7">KACC 18899</strain>
    </source>
</reference>
<accession>A0ABU8VR17</accession>
<dbReference type="Proteomes" id="UP001365846">
    <property type="component" value="Unassembled WGS sequence"/>
</dbReference>
<evidence type="ECO:0000256" key="3">
    <source>
        <dbReference type="ARBA" id="ARBA00023115"/>
    </source>
</evidence>
<sequence length="247" mass="27757">MKVSLPEVNFSDWGDVRYLHLGTEWVQGSMKLDAPFDIELEYVQRMMAWLLFVDPASVAKRHAMQLGLGAASLTKFCRKQLRMRTTAIELNPQVVAACRGWFKLPADDAKLQIVVADAATEIRQPQWLGTVDALQVDLYDHEAAAPVLDSEDFYADCRGLLTEDGCMTVNLFGRSSSYERSLAKIVSVFGEEAVWAFKPTREGNTVVLAQREASQPKRPVLADRAQTIQTRWSLPAPKWLRVFKPVA</sequence>
<evidence type="ECO:0000256" key="1">
    <source>
        <dbReference type="ARBA" id="ARBA00007867"/>
    </source>
</evidence>
<name>A0ABU8VR17_9BURK</name>
<dbReference type="PANTHER" id="PTHR43317:SF1">
    <property type="entry name" value="THERMOSPERMINE SYNTHASE ACAULIS5"/>
    <property type="match status" value="1"/>
</dbReference>
<gene>
    <name evidence="6" type="ORF">WKW77_32335</name>
</gene>
<protein>
    <submittedName>
        <fullName evidence="6">Spermidine synthase</fullName>
    </submittedName>
</protein>
<comment type="similarity">
    <text evidence="1">Belongs to the spermidine/spermine synthase family.</text>
</comment>
<keyword evidence="3 4" id="KW-0620">Polyamine biosynthesis</keyword>
<organism evidence="6 7">
    <name type="scientific">Variovorax ureilyticus</name>
    <dbReference type="NCBI Taxonomy" id="1836198"/>
    <lineage>
        <taxon>Bacteria</taxon>
        <taxon>Pseudomonadati</taxon>
        <taxon>Pseudomonadota</taxon>
        <taxon>Betaproteobacteria</taxon>
        <taxon>Burkholderiales</taxon>
        <taxon>Comamonadaceae</taxon>
        <taxon>Variovorax</taxon>
    </lineage>
</organism>
<dbReference type="PANTHER" id="PTHR43317">
    <property type="entry name" value="THERMOSPERMINE SYNTHASE ACAULIS5"/>
    <property type="match status" value="1"/>
</dbReference>
<feature type="domain" description="PABS" evidence="5">
    <location>
        <begin position="1"/>
        <end position="215"/>
    </location>
</feature>
<evidence type="ECO:0000256" key="2">
    <source>
        <dbReference type="ARBA" id="ARBA00022679"/>
    </source>
</evidence>
<keyword evidence="2 4" id="KW-0808">Transferase</keyword>
<proteinExistence type="inferred from homology"/>
<evidence type="ECO:0000313" key="6">
    <source>
        <dbReference type="EMBL" id="MEJ8815791.1"/>
    </source>
</evidence>
<evidence type="ECO:0000259" key="5">
    <source>
        <dbReference type="PROSITE" id="PS51006"/>
    </source>
</evidence>
<dbReference type="RefSeq" id="WP_340360991.1">
    <property type="nucleotide sequence ID" value="NZ_JBBKZU010000024.1"/>
</dbReference>
<dbReference type="PROSITE" id="PS51006">
    <property type="entry name" value="PABS_2"/>
    <property type="match status" value="1"/>
</dbReference>
<dbReference type="Gene3D" id="3.40.50.150">
    <property type="entry name" value="Vaccinia Virus protein VP39"/>
    <property type="match status" value="1"/>
</dbReference>
<comment type="caution">
    <text evidence="6">The sequence shown here is derived from an EMBL/GenBank/DDBJ whole genome shotgun (WGS) entry which is preliminary data.</text>
</comment>
<evidence type="ECO:0000313" key="7">
    <source>
        <dbReference type="Proteomes" id="UP001365846"/>
    </source>
</evidence>
<feature type="active site" description="Proton acceptor" evidence="4">
    <location>
        <position position="137"/>
    </location>
</feature>
<dbReference type="SUPFAM" id="SSF53335">
    <property type="entry name" value="S-adenosyl-L-methionine-dependent methyltransferases"/>
    <property type="match status" value="1"/>
</dbReference>
<dbReference type="InterPro" id="IPR030374">
    <property type="entry name" value="PABS"/>
</dbReference>
<evidence type="ECO:0000256" key="4">
    <source>
        <dbReference type="PROSITE-ProRule" id="PRU00354"/>
    </source>
</evidence>
<dbReference type="EMBL" id="JBBKZU010000024">
    <property type="protein sequence ID" value="MEJ8815791.1"/>
    <property type="molecule type" value="Genomic_DNA"/>
</dbReference>